<keyword evidence="1" id="KW-0808">Transferase</keyword>
<reference evidence="4 5" key="1">
    <citation type="submission" date="2014-03" db="EMBL/GenBank/DDBJ databases">
        <title>Genomics of Bifidobacteria.</title>
        <authorList>
            <person name="Ventura M."/>
            <person name="Milani C."/>
            <person name="Lugli G.A."/>
        </authorList>
    </citation>
    <scope>NUCLEOTIDE SEQUENCE [LARGE SCALE GENOMIC DNA]</scope>
    <source>
        <strain evidence="4 5">LMG 11591</strain>
    </source>
</reference>
<evidence type="ECO:0000256" key="2">
    <source>
        <dbReference type="ARBA" id="ARBA00022777"/>
    </source>
</evidence>
<evidence type="ECO:0000313" key="5">
    <source>
        <dbReference type="Proteomes" id="UP000029052"/>
    </source>
</evidence>
<dbReference type="PANTHER" id="PTHR10584:SF166">
    <property type="entry name" value="RIBOKINASE"/>
    <property type="match status" value="1"/>
</dbReference>
<feature type="domain" description="Carbohydrate kinase PfkB" evidence="3">
    <location>
        <begin position="14"/>
        <end position="85"/>
    </location>
</feature>
<dbReference type="RefSeq" id="WP_026502017.1">
    <property type="nucleotide sequence ID" value="NZ_JGZB01000001.1"/>
</dbReference>
<comment type="caution">
    <text evidence="4">The sequence shown here is derived from an EMBL/GenBank/DDBJ whole genome shotgun (WGS) entry which is preliminary data.</text>
</comment>
<name>A0A087BEY5_9BIFI</name>
<evidence type="ECO:0000313" key="4">
    <source>
        <dbReference type="EMBL" id="KFI69585.1"/>
    </source>
</evidence>
<dbReference type="InterPro" id="IPR011611">
    <property type="entry name" value="PfkB_dom"/>
</dbReference>
<dbReference type="AlphaFoldDB" id="A0A087BEY5"/>
<keyword evidence="5" id="KW-1185">Reference proteome</keyword>
<dbReference type="GO" id="GO:0016301">
    <property type="term" value="F:kinase activity"/>
    <property type="evidence" value="ECO:0007669"/>
    <property type="project" value="UniProtKB-KW"/>
</dbReference>
<gene>
    <name evidence="4" type="ORF">BMAGN_1303</name>
</gene>
<dbReference type="InterPro" id="IPR029056">
    <property type="entry name" value="Ribokinase-like"/>
</dbReference>
<evidence type="ECO:0000259" key="3">
    <source>
        <dbReference type="Pfam" id="PF00294"/>
    </source>
</evidence>
<evidence type="ECO:0000256" key="1">
    <source>
        <dbReference type="ARBA" id="ARBA00022679"/>
    </source>
</evidence>
<dbReference type="Pfam" id="PF00294">
    <property type="entry name" value="PfkB"/>
    <property type="match status" value="1"/>
</dbReference>
<dbReference type="Proteomes" id="UP000029052">
    <property type="component" value="Unassembled WGS sequence"/>
</dbReference>
<proteinExistence type="predicted"/>
<dbReference type="STRING" id="1692.BMAGN_1303"/>
<dbReference type="PANTHER" id="PTHR10584">
    <property type="entry name" value="SUGAR KINASE"/>
    <property type="match status" value="1"/>
</dbReference>
<dbReference type="EMBL" id="JGZB01000001">
    <property type="protein sequence ID" value="KFI69585.1"/>
    <property type="molecule type" value="Genomic_DNA"/>
</dbReference>
<protein>
    <recommendedName>
        <fullName evidence="3">Carbohydrate kinase PfkB domain-containing protein</fullName>
    </recommendedName>
</protein>
<accession>A0A087BEY5</accession>
<dbReference type="Gene3D" id="3.40.1190.20">
    <property type="match status" value="2"/>
</dbReference>
<dbReference type="eggNOG" id="COG0524">
    <property type="taxonomic scope" value="Bacteria"/>
</dbReference>
<dbReference type="SUPFAM" id="SSF53613">
    <property type="entry name" value="Ribokinase-like"/>
    <property type="match status" value="1"/>
</dbReference>
<sequence length="279" mass="30713">MCKAKGYVLAPPEYTVIVGAINMDIFAIADEHMVELSSNMGHITMSLGGIARNIAFELTRLEVPCYLVSVFGSDHNGELFKVDARATNAVIDTSLTAEAIDWICEHVTGRIFARVVSVNKAQRLLPVLDHIDTVALSSSETEVLLGITVTDEASADACAEMLIKRGVKHVLICVDNTGMLYRNATQCCFMRFSEEERGQWYKNGVASAALAALVWAAHERLEFEESSRYAIVAANVTMRGIPSTNPDFSESELTEVLRAPITQFRDCCNSRESSHESRE</sequence>
<keyword evidence="2" id="KW-0418">Kinase</keyword>
<organism evidence="4 5">
    <name type="scientific">Bifidobacterium magnum</name>
    <dbReference type="NCBI Taxonomy" id="1692"/>
    <lineage>
        <taxon>Bacteria</taxon>
        <taxon>Bacillati</taxon>
        <taxon>Actinomycetota</taxon>
        <taxon>Actinomycetes</taxon>
        <taxon>Bifidobacteriales</taxon>
        <taxon>Bifidobacteriaceae</taxon>
        <taxon>Bifidobacterium</taxon>
    </lineage>
</organism>